<evidence type="ECO:0000313" key="2">
    <source>
        <dbReference type="Proteomes" id="UP000007113"/>
    </source>
</evidence>
<dbReference type="HOGENOM" id="CLU_1813065_0_0_0"/>
<sequence length="142" mass="15758">MAAQTPAILYDPPLIRFRIDGRIAAERPLAALRRVIEVEFGSPLHGNDGRFDLMDFGDALWVIPDDIGLPTHKAWAQHLQGNRGYFKAQIFWPPKRWMTGGILGMLQSPGPKVAPPESIPTADFPWELQGPLDPAVFPPTPL</sequence>
<gene>
    <name evidence="1" type="ordered locus">AciX8_0805</name>
</gene>
<dbReference type="EMBL" id="CP003130">
    <property type="protein sequence ID" value="AEU35154.1"/>
    <property type="molecule type" value="Genomic_DNA"/>
</dbReference>
<protein>
    <submittedName>
        <fullName evidence="1">Uncharacterized protein</fullName>
    </submittedName>
</protein>
<dbReference type="KEGG" id="gma:AciX8_0805"/>
<proteinExistence type="predicted"/>
<reference evidence="1 2" key="1">
    <citation type="submission" date="2011-11" db="EMBL/GenBank/DDBJ databases">
        <title>Complete sequence of Granulicella mallensis MP5ACTX8.</title>
        <authorList>
            <consortium name="US DOE Joint Genome Institute"/>
            <person name="Lucas S."/>
            <person name="Copeland A."/>
            <person name="Lapidus A."/>
            <person name="Cheng J.-F."/>
            <person name="Goodwin L."/>
            <person name="Pitluck S."/>
            <person name="Peters L."/>
            <person name="Lu M."/>
            <person name="Detter J.C."/>
            <person name="Han C."/>
            <person name="Tapia R."/>
            <person name="Land M."/>
            <person name="Hauser L."/>
            <person name="Kyrpides N."/>
            <person name="Ivanova N."/>
            <person name="Mikhailova N."/>
            <person name="Pagani I."/>
            <person name="Rawat S."/>
            <person name="Mannisto M."/>
            <person name="Haggblom M."/>
            <person name="Woyke T."/>
        </authorList>
    </citation>
    <scope>NUCLEOTIDE SEQUENCE [LARGE SCALE GENOMIC DNA]</scope>
    <source>
        <strain evidence="2">ATCC BAA-1857 / DSM 23137 / MP5ACTX8</strain>
    </source>
</reference>
<name>G8NSQ5_GRAMM</name>
<dbReference type="AlphaFoldDB" id="G8NSQ5"/>
<keyword evidence="2" id="KW-1185">Reference proteome</keyword>
<dbReference type="STRING" id="682795.AciX8_0805"/>
<evidence type="ECO:0000313" key="1">
    <source>
        <dbReference type="EMBL" id="AEU35154.1"/>
    </source>
</evidence>
<dbReference type="RefSeq" id="WP_014264036.1">
    <property type="nucleotide sequence ID" value="NC_016631.1"/>
</dbReference>
<organism evidence="1 2">
    <name type="scientific">Granulicella mallensis (strain ATCC BAA-1857 / DSM 23137 / MP5ACTX8)</name>
    <dbReference type="NCBI Taxonomy" id="682795"/>
    <lineage>
        <taxon>Bacteria</taxon>
        <taxon>Pseudomonadati</taxon>
        <taxon>Acidobacteriota</taxon>
        <taxon>Terriglobia</taxon>
        <taxon>Terriglobales</taxon>
        <taxon>Acidobacteriaceae</taxon>
        <taxon>Granulicella</taxon>
    </lineage>
</organism>
<accession>G8NSQ5</accession>
<dbReference type="Proteomes" id="UP000007113">
    <property type="component" value="Chromosome"/>
</dbReference>